<evidence type="ECO:0000313" key="1">
    <source>
        <dbReference type="EMBL" id="MBY32532.1"/>
    </source>
</evidence>
<organism evidence="1">
    <name type="scientific">Schizaphis graminum</name>
    <name type="common">Green bug aphid</name>
    <dbReference type="NCBI Taxonomy" id="13262"/>
    <lineage>
        <taxon>Eukaryota</taxon>
        <taxon>Metazoa</taxon>
        <taxon>Ecdysozoa</taxon>
        <taxon>Arthropoda</taxon>
        <taxon>Hexapoda</taxon>
        <taxon>Insecta</taxon>
        <taxon>Pterygota</taxon>
        <taxon>Neoptera</taxon>
        <taxon>Paraneoptera</taxon>
        <taxon>Hemiptera</taxon>
        <taxon>Sternorrhyncha</taxon>
        <taxon>Aphidomorpha</taxon>
        <taxon>Aphidoidea</taxon>
        <taxon>Aphididae</taxon>
        <taxon>Aphidini</taxon>
        <taxon>Schizaphis</taxon>
    </lineage>
</organism>
<sequence length="226" mass="25795">MNKFTGEKNQEKDDTGIQNTLILEKNYKYCPTCGSAANDAPLSKSHLESMRRSIDYRIKEEAKITRALFTASSSYVDVEKILQEQTITDLPKMDLSSFIHFDDGLKNDIELFKKMKCFMALNVKGTMKLSENLTAVITKIISKAVQLQYSAFGRECNGVKKLNFSEIQTYKLLLEVLYTKFPDTNNKEISSVISRWFSGAKDRDGGKKERSLKKMKLNEKDDVVLD</sequence>
<accession>A0A2S2PSS1</accession>
<protein>
    <recommendedName>
        <fullName evidence="2">DUF4806 domain-containing protein</fullName>
    </recommendedName>
</protein>
<dbReference type="EMBL" id="GGMR01019913">
    <property type="protein sequence ID" value="MBY32532.1"/>
    <property type="molecule type" value="Transcribed_RNA"/>
</dbReference>
<gene>
    <name evidence="1" type="ORF">g.24749</name>
</gene>
<name>A0A2S2PSS1_SCHGA</name>
<evidence type="ECO:0008006" key="2">
    <source>
        <dbReference type="Google" id="ProtNLM"/>
    </source>
</evidence>
<dbReference type="AlphaFoldDB" id="A0A2S2PSS1"/>
<proteinExistence type="predicted"/>
<reference evidence="1" key="1">
    <citation type="submission" date="2018-04" db="EMBL/GenBank/DDBJ databases">
        <title>Transcriptome of Schizaphis graminum biotype I.</title>
        <authorList>
            <person name="Scully E.D."/>
            <person name="Geib S.M."/>
            <person name="Palmer N.A."/>
            <person name="Koch K."/>
            <person name="Bradshaw J."/>
            <person name="Heng-Moss T."/>
            <person name="Sarath G."/>
        </authorList>
    </citation>
    <scope>NUCLEOTIDE SEQUENCE</scope>
</reference>